<feature type="region of interest" description="Domain III" evidence="6">
    <location>
        <begin position="144"/>
        <end position="186"/>
    </location>
</feature>
<comment type="function">
    <text evidence="6">The RuvA-RuvB-RuvC complex processes Holliday junction (HJ) DNA during genetic recombination and DNA repair, while the RuvA-RuvB complex plays an important role in the rescue of blocked DNA replication forks via replication fork reversal (RFR). RuvA specifically binds to HJ cruciform DNA, conferring on it an open structure. The RuvB hexamer acts as an ATP-dependent pump, pulling dsDNA into and through the RuvAB complex. HJ branch migration allows RuvC to scan DNA until it finds its consensus sequence, where it cleaves and resolves the cruciform DNA.</text>
</comment>
<comment type="caution">
    <text evidence="6">Lacks conserved residue(s) required for the propagation of feature annotation.</text>
</comment>
<evidence type="ECO:0000256" key="5">
    <source>
        <dbReference type="ARBA" id="ARBA00023204"/>
    </source>
</evidence>
<dbReference type="Proteomes" id="UP001192346">
    <property type="component" value="Unassembled WGS sequence"/>
</dbReference>
<dbReference type="InterPro" id="IPR000085">
    <property type="entry name" value="RuvA"/>
</dbReference>
<dbReference type="NCBIfam" id="TIGR00084">
    <property type="entry name" value="ruvA"/>
    <property type="match status" value="1"/>
</dbReference>
<dbReference type="InterPro" id="IPR010994">
    <property type="entry name" value="RuvA_2-like"/>
</dbReference>
<dbReference type="SUPFAM" id="SSF50249">
    <property type="entry name" value="Nucleic acid-binding proteins"/>
    <property type="match status" value="1"/>
</dbReference>
<dbReference type="SUPFAM" id="SSF47781">
    <property type="entry name" value="RuvA domain 2-like"/>
    <property type="match status" value="1"/>
</dbReference>
<reference evidence="8" key="1">
    <citation type="submission" date="2019-10" db="EMBL/GenBank/DDBJ databases">
        <title>Whole Genome Sequencing and Characterization of Texas Phoenix Palm Decline Phytoplasma Belongs to Lethal Yellowing (16SrIV) Group.</title>
        <authorList>
            <person name="Bao M."/>
        </authorList>
    </citation>
    <scope>NUCLEOTIDE SEQUENCE [LARGE SCALE GENOMIC DNA]</scope>
    <source>
        <strain evidence="8">ACPD</strain>
    </source>
</reference>
<keyword evidence="4 6" id="KW-0233">DNA recombination</keyword>
<gene>
    <name evidence="6 8" type="primary">ruvA</name>
    <name evidence="8" type="ORF">FEF22_000440</name>
</gene>
<evidence type="ECO:0000313" key="8">
    <source>
        <dbReference type="EMBL" id="MBP3059256.1"/>
    </source>
</evidence>
<dbReference type="InterPro" id="IPR011114">
    <property type="entry name" value="RuvA_C"/>
</dbReference>
<dbReference type="Pfam" id="PF01330">
    <property type="entry name" value="RuvA_N"/>
    <property type="match status" value="1"/>
</dbReference>
<evidence type="ECO:0000256" key="6">
    <source>
        <dbReference type="HAMAP-Rule" id="MF_00031"/>
    </source>
</evidence>
<organism evidence="8 9">
    <name type="scientific">Texas Phoenix palm phytoplasma</name>
    <dbReference type="NCBI Taxonomy" id="176709"/>
    <lineage>
        <taxon>Bacteria</taxon>
        <taxon>Bacillati</taxon>
        <taxon>Mycoplasmatota</taxon>
        <taxon>Mollicutes</taxon>
        <taxon>Acholeplasmatales</taxon>
        <taxon>Acholeplasmataceae</taxon>
        <taxon>Candidatus Phytoplasma</taxon>
        <taxon>16SrIV (Coconut lethal yellows group)</taxon>
    </lineage>
</organism>
<keyword evidence="2 6" id="KW-0227">DNA damage</keyword>
<comment type="subunit">
    <text evidence="6">Homotetramer. Forms an RuvA(8)-RuvB(12)-Holliday junction (HJ) complex. HJ DNA is sandwiched between 2 RuvA tetramers; dsDNA enters through RuvA and exits via RuvB. An RuvB hexamer assembles on each DNA strand where it exits the tetramer. Each RuvB hexamer is contacted by two RuvA subunits (via domain III) on 2 adjacent RuvB subunits; this complex drives branch migration. In the full resolvosome a probable DNA-RuvA(4)-RuvB(12)-RuvC(2) complex forms which resolves the HJ.</text>
</comment>
<evidence type="ECO:0000256" key="3">
    <source>
        <dbReference type="ARBA" id="ARBA00023125"/>
    </source>
</evidence>
<dbReference type="GO" id="GO:0003678">
    <property type="term" value="F:DNA helicase activity"/>
    <property type="evidence" value="ECO:0007669"/>
    <property type="project" value="UniProtKB-EC"/>
</dbReference>
<keyword evidence="1 6" id="KW-0963">Cytoplasm</keyword>
<sequence>MYYYIIGKITIIKKEGIVIENNNIGYFIIFPNTADIFKEGQKIKLLTYFYQKDNKTELYGFLNNEMLSFFKELLMIPGIGPKNAIILSNSEFLKETQKAIEENELNYLIKFPGIGKKTAQQILFYLQKKMSNHHNKKNLTLKQKNVKEALIKLGIYKNQIDNIITKINSNQNIENMIREALSLLKK</sequence>
<feature type="domain" description="Helix-hairpin-helix DNA-binding motif class 1" evidence="7">
    <location>
        <begin position="71"/>
        <end position="88"/>
    </location>
</feature>
<accession>A0ABS5BI47</accession>
<keyword evidence="9" id="KW-1185">Reference proteome</keyword>
<keyword evidence="8" id="KW-0378">Hydrolase</keyword>
<dbReference type="CDD" id="cd14332">
    <property type="entry name" value="UBA_RuvA_C"/>
    <property type="match status" value="1"/>
</dbReference>
<dbReference type="Gene3D" id="2.40.50.140">
    <property type="entry name" value="Nucleic acid-binding proteins"/>
    <property type="match status" value="1"/>
</dbReference>
<comment type="subcellular location">
    <subcellularLocation>
        <location evidence="6">Cytoplasm</location>
    </subcellularLocation>
</comment>
<dbReference type="SMART" id="SM00278">
    <property type="entry name" value="HhH1"/>
    <property type="match status" value="2"/>
</dbReference>
<name>A0ABS5BI47_9MOLU</name>
<evidence type="ECO:0000256" key="1">
    <source>
        <dbReference type="ARBA" id="ARBA00022490"/>
    </source>
</evidence>
<evidence type="ECO:0000313" key="9">
    <source>
        <dbReference type="Proteomes" id="UP001192346"/>
    </source>
</evidence>
<evidence type="ECO:0000259" key="7">
    <source>
        <dbReference type="SMART" id="SM00278"/>
    </source>
</evidence>
<dbReference type="Gene3D" id="1.10.150.20">
    <property type="entry name" value="5' to 3' exonuclease, C-terminal subdomain"/>
    <property type="match status" value="1"/>
</dbReference>
<dbReference type="InterPro" id="IPR012340">
    <property type="entry name" value="NA-bd_OB-fold"/>
</dbReference>
<comment type="similarity">
    <text evidence="6">Belongs to the RuvA family.</text>
</comment>
<dbReference type="HAMAP" id="MF_00031">
    <property type="entry name" value="DNA_HJ_migration_RuvA"/>
    <property type="match status" value="1"/>
</dbReference>
<dbReference type="Pfam" id="PF14520">
    <property type="entry name" value="HHH_5"/>
    <property type="match status" value="1"/>
</dbReference>
<comment type="domain">
    <text evidence="6">Has three domains with a flexible linker between the domains II and III and assumes an 'L' shape. Domain III is highly mobile and contacts RuvB.</text>
</comment>
<dbReference type="GO" id="GO:0016787">
    <property type="term" value="F:hydrolase activity"/>
    <property type="evidence" value="ECO:0007669"/>
    <property type="project" value="UniProtKB-KW"/>
</dbReference>
<dbReference type="InterPro" id="IPR013849">
    <property type="entry name" value="DNA_helicase_Holl-junc_RuvA_I"/>
</dbReference>
<dbReference type="EMBL" id="VBRA02000004">
    <property type="protein sequence ID" value="MBP3059256.1"/>
    <property type="molecule type" value="Genomic_DNA"/>
</dbReference>
<keyword evidence="5 6" id="KW-0234">DNA repair</keyword>
<dbReference type="InterPro" id="IPR003583">
    <property type="entry name" value="Hlx-hairpin-Hlx_DNA-bd_motif"/>
</dbReference>
<proteinExistence type="inferred from homology"/>
<dbReference type="RefSeq" id="WP_138107834.1">
    <property type="nucleotide sequence ID" value="NZ_VBRA02000004.1"/>
</dbReference>
<evidence type="ECO:0000256" key="4">
    <source>
        <dbReference type="ARBA" id="ARBA00023172"/>
    </source>
</evidence>
<keyword evidence="3 6" id="KW-0238">DNA-binding</keyword>
<protein>
    <recommendedName>
        <fullName evidence="6">Holliday junction branch migration complex subunit RuvA</fullName>
    </recommendedName>
</protein>
<evidence type="ECO:0000256" key="2">
    <source>
        <dbReference type="ARBA" id="ARBA00022763"/>
    </source>
</evidence>
<feature type="domain" description="Helix-hairpin-helix DNA-binding motif class 1" evidence="7">
    <location>
        <begin position="106"/>
        <end position="125"/>
    </location>
</feature>
<comment type="caution">
    <text evidence="8">The sequence shown here is derived from an EMBL/GenBank/DDBJ whole genome shotgun (WGS) entry which is preliminary data.</text>
</comment>